<evidence type="ECO:0000313" key="1">
    <source>
        <dbReference type="EMBL" id="BDY27317.1"/>
    </source>
</evidence>
<gene>
    <name evidence="1" type="ORF">hbim_01240</name>
</gene>
<organism evidence="1 2">
    <name type="scientific">Mycolicibacterium mageritense</name>
    <name type="common">Mycobacterium mageritense</name>
    <dbReference type="NCBI Taxonomy" id="53462"/>
    <lineage>
        <taxon>Bacteria</taxon>
        <taxon>Bacillati</taxon>
        <taxon>Actinomycetota</taxon>
        <taxon>Actinomycetes</taxon>
        <taxon>Mycobacteriales</taxon>
        <taxon>Mycobacteriaceae</taxon>
        <taxon>Mycolicibacterium</taxon>
    </lineage>
</organism>
<accession>A0AAI8TRP6</accession>
<sequence>MSVFGFFLLFFIGLFPVLVPAATSTVRAIGDWRGRRLATAQ</sequence>
<reference evidence="1" key="1">
    <citation type="submission" date="2023-03" db="EMBL/GenBank/DDBJ databases">
        <title>Draft genome sequence of a Mycolicibacterium mageritense strain H4_3_1 isolated from a hybrid biological-inorganic system reactor.</title>
        <authorList>
            <person name="Feng X."/>
            <person name="Kazama D."/>
            <person name="Sato K."/>
            <person name="Kobayashi H."/>
        </authorList>
    </citation>
    <scope>NUCLEOTIDE SEQUENCE</scope>
    <source>
        <strain evidence="1">H4_3_1</strain>
    </source>
</reference>
<dbReference type="EMBL" id="AP027452">
    <property type="protein sequence ID" value="BDY27317.1"/>
    <property type="molecule type" value="Genomic_DNA"/>
</dbReference>
<dbReference type="RefSeq" id="WP_268956892.1">
    <property type="nucleotide sequence ID" value="NZ_AP027452.1"/>
</dbReference>
<name>A0AAI8TRP6_MYCME</name>
<proteinExistence type="predicted"/>
<protein>
    <submittedName>
        <fullName evidence="1">Uncharacterized protein</fullName>
    </submittedName>
</protein>
<evidence type="ECO:0000313" key="2">
    <source>
        <dbReference type="Proteomes" id="UP001241092"/>
    </source>
</evidence>
<dbReference type="AlphaFoldDB" id="A0AAI8TRP6"/>
<dbReference type="Proteomes" id="UP001241092">
    <property type="component" value="Chromosome"/>
</dbReference>